<dbReference type="EMBL" id="VLLB01000007">
    <property type="protein sequence ID" value="TWI62895.1"/>
    <property type="molecule type" value="Genomic_DNA"/>
</dbReference>
<evidence type="ECO:0000313" key="2">
    <source>
        <dbReference type="EMBL" id="TWI62895.1"/>
    </source>
</evidence>
<evidence type="ECO:0000259" key="1">
    <source>
        <dbReference type="PROSITE" id="PS51819"/>
    </source>
</evidence>
<keyword evidence="2" id="KW-0560">Oxidoreductase</keyword>
<proteinExistence type="predicted"/>
<dbReference type="InterPro" id="IPR037523">
    <property type="entry name" value="VOC_core"/>
</dbReference>
<dbReference type="AlphaFoldDB" id="A0A562R1D6"/>
<dbReference type="Proteomes" id="UP000318431">
    <property type="component" value="Unassembled WGS sequence"/>
</dbReference>
<keyword evidence="2" id="KW-0456">Lyase</keyword>
<protein>
    <submittedName>
        <fullName evidence="2">Catechol 2,3-dioxygenase-like lactoylglutathione lyase family enzyme</fullName>
    </submittedName>
</protein>
<gene>
    <name evidence="2" type="ORF">IP91_03733</name>
</gene>
<reference evidence="2 3" key="1">
    <citation type="journal article" date="2015" name="Stand. Genomic Sci.">
        <title>Genomic Encyclopedia of Bacterial and Archaeal Type Strains, Phase III: the genomes of soil and plant-associated and newly described type strains.</title>
        <authorList>
            <person name="Whitman W.B."/>
            <person name="Woyke T."/>
            <person name="Klenk H.P."/>
            <person name="Zhou Y."/>
            <person name="Lilburn T.G."/>
            <person name="Beck B.J."/>
            <person name="De Vos P."/>
            <person name="Vandamme P."/>
            <person name="Eisen J.A."/>
            <person name="Garrity G."/>
            <person name="Hugenholtz P."/>
            <person name="Kyrpides N.C."/>
        </authorList>
    </citation>
    <scope>NUCLEOTIDE SEQUENCE [LARGE SCALE GENOMIC DNA]</scope>
    <source>
        <strain evidence="2 3">CGMCC 1.10822</strain>
    </source>
</reference>
<dbReference type="PANTHER" id="PTHR35006:SF2">
    <property type="entry name" value="GLYOXALASE FAMILY PROTEIN (AFU_ORTHOLOGUE AFUA_5G14830)"/>
    <property type="match status" value="1"/>
</dbReference>
<evidence type="ECO:0000313" key="3">
    <source>
        <dbReference type="Proteomes" id="UP000318431"/>
    </source>
</evidence>
<dbReference type="GO" id="GO:0051213">
    <property type="term" value="F:dioxygenase activity"/>
    <property type="evidence" value="ECO:0007669"/>
    <property type="project" value="UniProtKB-KW"/>
</dbReference>
<keyword evidence="3" id="KW-1185">Reference proteome</keyword>
<comment type="caution">
    <text evidence="2">The sequence shown here is derived from an EMBL/GenBank/DDBJ whole genome shotgun (WGS) entry which is preliminary data.</text>
</comment>
<feature type="domain" description="VOC" evidence="1">
    <location>
        <begin position="1"/>
        <end position="127"/>
    </location>
</feature>
<accession>A0A562R1D6</accession>
<dbReference type="Gene3D" id="3.10.180.10">
    <property type="entry name" value="2,3-Dihydroxybiphenyl 1,2-Dioxygenase, domain 1"/>
    <property type="match status" value="1"/>
</dbReference>
<dbReference type="InterPro" id="IPR029068">
    <property type="entry name" value="Glyas_Bleomycin-R_OHBP_Dase"/>
</dbReference>
<dbReference type="GO" id="GO:0016829">
    <property type="term" value="F:lyase activity"/>
    <property type="evidence" value="ECO:0007669"/>
    <property type="project" value="UniProtKB-KW"/>
</dbReference>
<keyword evidence="2" id="KW-0223">Dioxygenase</keyword>
<organism evidence="2 3">
    <name type="scientific">Pseudoduganella lurida</name>
    <dbReference type="NCBI Taxonomy" id="1036180"/>
    <lineage>
        <taxon>Bacteria</taxon>
        <taxon>Pseudomonadati</taxon>
        <taxon>Pseudomonadota</taxon>
        <taxon>Betaproteobacteria</taxon>
        <taxon>Burkholderiales</taxon>
        <taxon>Oxalobacteraceae</taxon>
        <taxon>Telluria group</taxon>
        <taxon>Pseudoduganella</taxon>
    </lineage>
</organism>
<dbReference type="OrthoDB" id="9800438at2"/>
<sequence length="129" mass="14317">MIHHLGIVVADFMRSKALFDACLAPLGIRRTETDMDWAIYGGENGQPFLWLGSEIPTYWRTSNMVGNAPIHIAFMAPNRHAVDAFYYAALEFGAEDHGAPGLRQTCGHSYSAYIIDLDGNNIEATIQEK</sequence>
<dbReference type="RefSeq" id="WP_145650615.1">
    <property type="nucleotide sequence ID" value="NZ_VLLB01000007.1"/>
</dbReference>
<dbReference type="PANTHER" id="PTHR35006">
    <property type="entry name" value="GLYOXALASE FAMILY PROTEIN (AFU_ORTHOLOGUE AFUA_5G14830)"/>
    <property type="match status" value="1"/>
</dbReference>
<dbReference type="PROSITE" id="PS51819">
    <property type="entry name" value="VOC"/>
    <property type="match status" value="1"/>
</dbReference>
<dbReference type="SUPFAM" id="SSF54593">
    <property type="entry name" value="Glyoxalase/Bleomycin resistance protein/Dihydroxybiphenyl dioxygenase"/>
    <property type="match status" value="1"/>
</dbReference>
<name>A0A562R1D6_9BURK</name>
<dbReference type="CDD" id="cd07262">
    <property type="entry name" value="VOC_like"/>
    <property type="match status" value="1"/>
</dbReference>